<evidence type="ECO:0000259" key="4">
    <source>
        <dbReference type="Pfam" id="PF09084"/>
    </source>
</evidence>
<sequence length="279" mass="29239">MPPSVSVVAEELGFYADVGVDVETVLIESSTDQRDRLLSGNVDVGVTAMDNLVVWNAGGGGLRIVAQVESTTPLELVARPSVDGIEGLRGAVLGVDAVDNGFAVVLRHLLARRGLSTADYTLLPVGGVRERWEALRTESIDATLLGPPLDELAAEAGFVSLAAVEAEVPDYPGQGVVAGPAARKAGGDGLPRYLAALEAARQWLCDASDERVRELLSRGGHGPASVRAALRTRPKSLVPSRAGLERILAMRDGLGLLPQPAPGLSDLYDDELLGAELNR</sequence>
<name>A0AAU1U504_9ACTN</name>
<dbReference type="InterPro" id="IPR015168">
    <property type="entry name" value="SsuA/THI5"/>
</dbReference>
<dbReference type="AlphaFoldDB" id="A0AAU1U504"/>
<gene>
    <name evidence="5" type="ORF">OHU69_13435</name>
</gene>
<keyword evidence="3" id="KW-0732">Signal</keyword>
<dbReference type="Gene3D" id="3.40.190.10">
    <property type="entry name" value="Periplasmic binding protein-like II"/>
    <property type="match status" value="2"/>
</dbReference>
<dbReference type="PANTHER" id="PTHR30024">
    <property type="entry name" value="ALIPHATIC SULFONATES-BINDING PROTEIN-RELATED"/>
    <property type="match status" value="1"/>
</dbReference>
<comment type="similarity">
    <text evidence="2">Belongs to the bacterial solute-binding protein SsuA/TauA family.</text>
</comment>
<evidence type="ECO:0000313" key="5">
    <source>
        <dbReference type="EMBL" id="WTS11946.1"/>
    </source>
</evidence>
<evidence type="ECO:0000256" key="2">
    <source>
        <dbReference type="ARBA" id="ARBA00010742"/>
    </source>
</evidence>
<evidence type="ECO:0000256" key="3">
    <source>
        <dbReference type="ARBA" id="ARBA00022729"/>
    </source>
</evidence>
<proteinExistence type="inferred from homology"/>
<feature type="domain" description="SsuA/THI5-like" evidence="4">
    <location>
        <begin position="7"/>
        <end position="205"/>
    </location>
</feature>
<reference evidence="5" key="1">
    <citation type="submission" date="2022-10" db="EMBL/GenBank/DDBJ databases">
        <title>The complete genomes of actinobacterial strains from the NBC collection.</title>
        <authorList>
            <person name="Joergensen T.S."/>
            <person name="Alvarez Arevalo M."/>
            <person name="Sterndorff E.B."/>
            <person name="Faurdal D."/>
            <person name="Vuksanovic O."/>
            <person name="Mourched A.-S."/>
            <person name="Charusanti P."/>
            <person name="Shaw S."/>
            <person name="Blin K."/>
            <person name="Weber T."/>
        </authorList>
    </citation>
    <scope>NUCLEOTIDE SEQUENCE</scope>
    <source>
        <strain evidence="5">NBC_00119</strain>
    </source>
</reference>
<dbReference type="GO" id="GO:0042597">
    <property type="term" value="C:periplasmic space"/>
    <property type="evidence" value="ECO:0007669"/>
    <property type="project" value="UniProtKB-SubCell"/>
</dbReference>
<dbReference type="SUPFAM" id="SSF53850">
    <property type="entry name" value="Periplasmic binding protein-like II"/>
    <property type="match status" value="1"/>
</dbReference>
<dbReference type="Pfam" id="PF09084">
    <property type="entry name" value="NMT1"/>
    <property type="match status" value="1"/>
</dbReference>
<accession>A0AAU1U504</accession>
<evidence type="ECO:0000256" key="1">
    <source>
        <dbReference type="ARBA" id="ARBA00004418"/>
    </source>
</evidence>
<organism evidence="5">
    <name type="scientific">Streptomyces sp. NBC_00119</name>
    <dbReference type="NCBI Taxonomy" id="2975659"/>
    <lineage>
        <taxon>Bacteria</taxon>
        <taxon>Bacillati</taxon>
        <taxon>Actinomycetota</taxon>
        <taxon>Actinomycetes</taxon>
        <taxon>Kitasatosporales</taxon>
        <taxon>Streptomycetaceae</taxon>
        <taxon>Streptomyces</taxon>
    </lineage>
</organism>
<comment type="subcellular location">
    <subcellularLocation>
        <location evidence="1">Periplasm</location>
    </subcellularLocation>
</comment>
<dbReference type="PANTHER" id="PTHR30024:SF47">
    <property type="entry name" value="TAURINE-BINDING PERIPLASMIC PROTEIN"/>
    <property type="match status" value="1"/>
</dbReference>
<protein>
    <submittedName>
        <fullName evidence="5">ABC transporter substrate-binding protein</fullName>
    </submittedName>
</protein>
<dbReference type="EMBL" id="CP108195">
    <property type="protein sequence ID" value="WTS11946.1"/>
    <property type="molecule type" value="Genomic_DNA"/>
</dbReference>